<gene>
    <name evidence="9" type="ORF">TGEB3V08_LOCUS4111</name>
</gene>
<dbReference type="GO" id="GO:0005829">
    <property type="term" value="C:cytosol"/>
    <property type="evidence" value="ECO:0007669"/>
    <property type="project" value="GOC"/>
</dbReference>
<comment type="subcellular location">
    <subcellularLocation>
        <location evidence="1">Membrane</location>
        <topology evidence="1">Peripheral membrane protein</topology>
        <orientation evidence="1">Cytoplasmic side</orientation>
    </subcellularLocation>
</comment>
<dbReference type="InterPro" id="IPR007914">
    <property type="entry name" value="UPF0193"/>
</dbReference>
<organism evidence="9">
    <name type="scientific">Timema genevievae</name>
    <name type="common">Walking stick</name>
    <dbReference type="NCBI Taxonomy" id="629358"/>
    <lineage>
        <taxon>Eukaryota</taxon>
        <taxon>Metazoa</taxon>
        <taxon>Ecdysozoa</taxon>
        <taxon>Arthropoda</taxon>
        <taxon>Hexapoda</taxon>
        <taxon>Insecta</taxon>
        <taxon>Pterygota</taxon>
        <taxon>Neoptera</taxon>
        <taxon>Polyneoptera</taxon>
        <taxon>Phasmatodea</taxon>
        <taxon>Timematodea</taxon>
        <taxon>Timematoidea</taxon>
        <taxon>Timematidae</taxon>
        <taxon>Timema</taxon>
    </lineage>
</organism>
<dbReference type="SUPFAM" id="SSF64268">
    <property type="entry name" value="PX domain"/>
    <property type="match status" value="1"/>
</dbReference>
<dbReference type="InterPro" id="IPR000261">
    <property type="entry name" value="EH_dom"/>
</dbReference>
<dbReference type="EMBL" id="OE840396">
    <property type="protein sequence ID" value="CAD7590276.1"/>
    <property type="molecule type" value="Genomic_DNA"/>
</dbReference>
<dbReference type="InterPro" id="IPR045734">
    <property type="entry name" value="Snx8_BAR_dom"/>
</dbReference>
<keyword evidence="5" id="KW-0472">Membrane</keyword>
<evidence type="ECO:0000256" key="3">
    <source>
        <dbReference type="ARBA" id="ARBA00022448"/>
    </source>
</evidence>
<dbReference type="PROSITE" id="PS50195">
    <property type="entry name" value="PX"/>
    <property type="match status" value="1"/>
</dbReference>
<protein>
    <recommendedName>
        <fullName evidence="10">PX domain-containing protein</fullName>
    </recommendedName>
</protein>
<feature type="domain" description="EH" evidence="7">
    <location>
        <begin position="438"/>
        <end position="482"/>
    </location>
</feature>
<dbReference type="Pfam" id="PF05250">
    <property type="entry name" value="UPF0193"/>
    <property type="match status" value="1"/>
</dbReference>
<dbReference type="PANTHER" id="PTHR46571">
    <property type="entry name" value="SORTING NEXIN-8"/>
    <property type="match status" value="1"/>
</dbReference>
<dbReference type="Gene3D" id="1.20.1270.60">
    <property type="entry name" value="Arfaptin homology (AH) domain/BAR domain"/>
    <property type="match status" value="1"/>
</dbReference>
<dbReference type="SMART" id="SM00312">
    <property type="entry name" value="PX"/>
    <property type="match status" value="1"/>
</dbReference>
<dbReference type="GO" id="GO:0006886">
    <property type="term" value="P:intracellular protein transport"/>
    <property type="evidence" value="ECO:0007669"/>
    <property type="project" value="TreeGrafter"/>
</dbReference>
<keyword evidence="3" id="KW-0813">Transport</keyword>
<name>A0A7R9JVD7_TIMGE</name>
<dbReference type="AlphaFoldDB" id="A0A7R9JVD7"/>
<dbReference type="CDD" id="cd02513">
    <property type="entry name" value="CMP-NeuAc_Synthase"/>
    <property type="match status" value="1"/>
</dbReference>
<accession>A0A7R9JVD7</accession>
<evidence type="ECO:0000256" key="5">
    <source>
        <dbReference type="ARBA" id="ARBA00023136"/>
    </source>
</evidence>
<proteinExistence type="inferred from homology"/>
<dbReference type="GO" id="GO:0031901">
    <property type="term" value="C:early endosome membrane"/>
    <property type="evidence" value="ECO:0007669"/>
    <property type="project" value="TreeGrafter"/>
</dbReference>
<dbReference type="CDD" id="cd07597">
    <property type="entry name" value="BAR_SNX8"/>
    <property type="match status" value="1"/>
</dbReference>
<dbReference type="GO" id="GO:0034498">
    <property type="term" value="P:early endosome to Golgi transport"/>
    <property type="evidence" value="ECO:0007669"/>
    <property type="project" value="TreeGrafter"/>
</dbReference>
<dbReference type="Gene3D" id="3.90.550.10">
    <property type="entry name" value="Spore Coat Polysaccharide Biosynthesis Protein SpsA, Chain A"/>
    <property type="match status" value="1"/>
</dbReference>
<reference evidence="9" key="1">
    <citation type="submission" date="2020-11" db="EMBL/GenBank/DDBJ databases">
        <authorList>
            <person name="Tran Van P."/>
        </authorList>
    </citation>
    <scope>NUCLEOTIDE SEQUENCE</scope>
</reference>
<dbReference type="SUPFAM" id="SSF53448">
    <property type="entry name" value="Nucleotide-diphospho-sugar transferases"/>
    <property type="match status" value="1"/>
</dbReference>
<evidence type="ECO:0000259" key="8">
    <source>
        <dbReference type="PROSITE" id="PS50195"/>
    </source>
</evidence>
<comment type="similarity">
    <text evidence="2">Belongs to the sorting nexin family.</text>
</comment>
<dbReference type="PANTHER" id="PTHR46571:SF1">
    <property type="entry name" value="SORTING NEXIN-8"/>
    <property type="match status" value="1"/>
</dbReference>
<dbReference type="SMART" id="SM00027">
    <property type="entry name" value="EH"/>
    <property type="match status" value="1"/>
</dbReference>
<sequence length="981" mass="110716">MSSSRVVKGEGIFHTHKVNYSKETQQLIKGLLEESRLSILQRRRIQSCVQRGESLPLPEHHPTAPPRARSCSVVSRCPAPGPSGKRTMDQIARSGAYEKERFWPTKPAVDKEKEKQKLQSLMAFGKVIPPTPRNRKLRSGPREPLRTPDMDQWFNKLVQEVKDRAEFLEDMRALGQERKYRPLIEQEIASKIRQMEIIDKRQCDELDQLLGRVVNVGHTQEFASVWVSTDDDEIAAVAHRSGASVHRRSAETATDTAPSIVGVQEFCVNHPVLGNNPRAATDVHFPFSLFPRPEVVVVALIQCTSPFLRRSFLDTAYSMMSGGDYDSVFSVTREFKLRWMELAGCVPSVSVSPCRESVRRRLFPDGVEPLNFDPSHRPRRQDWPGELVENGMFYFTTCRLAQQGLLQGGRCGVVEIPKNCSIEIDTPFDLELARMQLASHLFSEVYDICAPTGSSVSKEFFTKLLVKSGLPSQTLSLIWELVDAKQGFLPRSSLYKALALVALAQQGRQPSAKLLDNFSGEELPCPELGDLTDLKQLTHRDSNPTRLGLRYPDLYQLDSIELDVVPEKKGLFLKHVEYQVSSKRFGALVRRRYNDFVALHELLLGRFPYRLIPKLPPKRVVGVVDIKLKVELQYLAPLASRSANCFNRAGYLLSVDSLFIEDRRKSLRRWLTLVARHPALNQDPLLNFFLTYTGPDVQHKIREVFRRVPDEFTTSELAAKAKELVPLDTHTEFANSRDQIRVILNGVSRLKQIADILAQRSHGYAADMTELGSQLTALASEPHGSSLWATGGNRVWADMKRGFHIISKEFALLSSHASQQATREEDEVCEKLNLLLDVLIAHRELCDRHEKGVAQDHAKALAKMLALKKRQIQGVIQGTDVSTTRGCLLRAESVDQLESKMMDQENVIANMELRNYFSLHCLHMETQLVHAHLEILATVLSTLVSVQIRGHSELADVWAQIQPTVEKCLPEDSHQVNGTGK</sequence>
<dbReference type="InterPro" id="IPR027267">
    <property type="entry name" value="AH/BAR_dom_sf"/>
</dbReference>
<dbReference type="InterPro" id="IPR028662">
    <property type="entry name" value="SNX8/Mvp1"/>
</dbReference>
<dbReference type="Gene3D" id="1.10.238.10">
    <property type="entry name" value="EF-hand"/>
    <property type="match status" value="1"/>
</dbReference>
<dbReference type="PROSITE" id="PS50031">
    <property type="entry name" value="EH"/>
    <property type="match status" value="1"/>
</dbReference>
<feature type="region of interest" description="Disordered" evidence="6">
    <location>
        <begin position="54"/>
        <end position="88"/>
    </location>
</feature>
<dbReference type="InterPro" id="IPR029044">
    <property type="entry name" value="Nucleotide-diphossugar_trans"/>
</dbReference>
<dbReference type="InterPro" id="IPR036871">
    <property type="entry name" value="PX_dom_sf"/>
</dbReference>
<evidence type="ECO:0008006" key="10">
    <source>
        <dbReference type="Google" id="ProtNLM"/>
    </source>
</evidence>
<feature type="region of interest" description="Disordered" evidence="6">
    <location>
        <begin position="129"/>
        <end position="148"/>
    </location>
</feature>
<evidence type="ECO:0000256" key="1">
    <source>
        <dbReference type="ARBA" id="ARBA00004287"/>
    </source>
</evidence>
<evidence type="ECO:0000256" key="2">
    <source>
        <dbReference type="ARBA" id="ARBA00010883"/>
    </source>
</evidence>
<dbReference type="InterPro" id="IPR001683">
    <property type="entry name" value="PX_dom"/>
</dbReference>
<dbReference type="Pfam" id="PF00787">
    <property type="entry name" value="PX"/>
    <property type="match status" value="1"/>
</dbReference>
<dbReference type="InterPro" id="IPR035704">
    <property type="entry name" value="SNX8/Mvp1_PX"/>
</dbReference>
<dbReference type="Pfam" id="PF19566">
    <property type="entry name" value="Snx8_BAR_dom"/>
    <property type="match status" value="1"/>
</dbReference>
<evidence type="ECO:0000256" key="6">
    <source>
        <dbReference type="SAM" id="MobiDB-lite"/>
    </source>
</evidence>
<dbReference type="Gene3D" id="3.30.1520.10">
    <property type="entry name" value="Phox-like domain"/>
    <property type="match status" value="1"/>
</dbReference>
<dbReference type="GO" id="GO:0035091">
    <property type="term" value="F:phosphatidylinositol binding"/>
    <property type="evidence" value="ECO:0007669"/>
    <property type="project" value="InterPro"/>
</dbReference>
<dbReference type="CDD" id="cd06866">
    <property type="entry name" value="PX_SNX8_Mvp1p_like"/>
    <property type="match status" value="1"/>
</dbReference>
<feature type="domain" description="PX" evidence="8">
    <location>
        <begin position="556"/>
        <end position="696"/>
    </location>
</feature>
<evidence type="ECO:0000256" key="4">
    <source>
        <dbReference type="ARBA" id="ARBA00022927"/>
    </source>
</evidence>
<keyword evidence="4" id="KW-0653">Protein transport</keyword>
<evidence type="ECO:0000259" key="7">
    <source>
        <dbReference type="PROSITE" id="PS50031"/>
    </source>
</evidence>
<evidence type="ECO:0000313" key="9">
    <source>
        <dbReference type="EMBL" id="CAD7590276.1"/>
    </source>
</evidence>